<sequence>MFHILNLQIKLTPKIMASHILHLLLLLLSISLANCIQARTLVKHFAHCMSTKHINISKQIHTPNSPSYSTLLQSAQQNLRWINSSKTLKPILIVTPSIAYHVQAAIVCSKIHAVQIRVKSGGHDYEGLSYLCKTPFVIIDLVNLNSITIDLQQETAWVEAGATLGELYYSIAKKSPTLGFPGGLCPSVGVGGHFSGGGFGRGGHGSGRPGRPVPARLSGTGNFPSRLSIGTGPGQVCGFGTLLRKHGLAADNVVDAYFIDVNGNILNRESMGEDLFWAIRGGGGASFGIILAWKIKLVQVPPVVTVFTIHKNLDREGIKTVHKWQHVASKLPDDIFIRIIIQHYDERQTMVDAIFNSLFLGKTSDLLPVVSNYFPGLGLLEKDCTEMSWIESVLYFGGFKRDDAWEVLLARTVQYKSYFKGKSDFVENPMPESALEGIRDRLLEKTSVFLIMDPFGGAMDRVPEDDIPFPHRKGNLFSIQYLVQWRADGDEETRKHVEWIERVYEFMKPHVSRSPRRAYLNYRDLDLGVNVKDNTSYEEAMVWGRKYFKGNLERLAKVKKQVDPGNFFRNEQSIPLLS</sequence>
<comment type="pathway">
    <text evidence="2">Alkaloid biosynthesis.</text>
</comment>
<evidence type="ECO:0000256" key="1">
    <source>
        <dbReference type="ARBA" id="ARBA00001974"/>
    </source>
</evidence>
<name>A0ABD3CQI2_9LAMI</name>
<dbReference type="Gene3D" id="3.30.43.10">
    <property type="entry name" value="Uridine Diphospho-n-acetylenolpyruvylglucosamine Reductase, domain 2"/>
    <property type="match status" value="1"/>
</dbReference>
<evidence type="ECO:0000256" key="7">
    <source>
        <dbReference type="ARBA" id="ARBA00022827"/>
    </source>
</evidence>
<dbReference type="InterPro" id="IPR016166">
    <property type="entry name" value="FAD-bd_PCMH"/>
</dbReference>
<keyword evidence="7" id="KW-0274">FAD</keyword>
<dbReference type="InterPro" id="IPR012951">
    <property type="entry name" value="BBE"/>
</dbReference>
<feature type="domain" description="FAD-binding PCMH-type" evidence="10">
    <location>
        <begin position="86"/>
        <end position="300"/>
    </location>
</feature>
<organism evidence="11 12">
    <name type="scientific">Castilleja foliolosa</name>
    <dbReference type="NCBI Taxonomy" id="1961234"/>
    <lineage>
        <taxon>Eukaryota</taxon>
        <taxon>Viridiplantae</taxon>
        <taxon>Streptophyta</taxon>
        <taxon>Embryophyta</taxon>
        <taxon>Tracheophyta</taxon>
        <taxon>Spermatophyta</taxon>
        <taxon>Magnoliopsida</taxon>
        <taxon>eudicotyledons</taxon>
        <taxon>Gunneridae</taxon>
        <taxon>Pentapetalae</taxon>
        <taxon>asterids</taxon>
        <taxon>lamiids</taxon>
        <taxon>Lamiales</taxon>
        <taxon>Orobanchaceae</taxon>
        <taxon>Pedicularideae</taxon>
        <taxon>Castillejinae</taxon>
        <taxon>Castilleja</taxon>
    </lineage>
</organism>
<evidence type="ECO:0000256" key="4">
    <source>
        <dbReference type="ARBA" id="ARBA00022589"/>
    </source>
</evidence>
<dbReference type="EMBL" id="JAVIJP010000032">
    <property type="protein sequence ID" value="KAL3631591.1"/>
    <property type="molecule type" value="Genomic_DNA"/>
</dbReference>
<dbReference type="InterPro" id="IPR036318">
    <property type="entry name" value="FAD-bd_PCMH-like_sf"/>
</dbReference>
<dbReference type="Proteomes" id="UP001632038">
    <property type="component" value="Unassembled WGS sequence"/>
</dbReference>
<dbReference type="InterPro" id="IPR016167">
    <property type="entry name" value="FAD-bd_PCMH_sub1"/>
</dbReference>
<evidence type="ECO:0000259" key="10">
    <source>
        <dbReference type="PROSITE" id="PS51387"/>
    </source>
</evidence>
<accession>A0ABD3CQI2</accession>
<keyword evidence="12" id="KW-1185">Reference proteome</keyword>
<evidence type="ECO:0000256" key="8">
    <source>
        <dbReference type="ARBA" id="ARBA00023180"/>
    </source>
</evidence>
<keyword evidence="4" id="KW-0017">Alkaloid metabolism</keyword>
<keyword evidence="8" id="KW-0325">Glycoprotein</keyword>
<evidence type="ECO:0000256" key="6">
    <source>
        <dbReference type="ARBA" id="ARBA00022729"/>
    </source>
</evidence>
<evidence type="ECO:0000256" key="9">
    <source>
        <dbReference type="SAM" id="SignalP"/>
    </source>
</evidence>
<dbReference type="InterPro" id="IPR016169">
    <property type="entry name" value="FAD-bd_PCMH_sub2"/>
</dbReference>
<comment type="similarity">
    <text evidence="3">Belongs to the oxygen-dependent FAD-linked oxidoreductase family.</text>
</comment>
<dbReference type="PANTHER" id="PTHR32448">
    <property type="entry name" value="OS08G0158400 PROTEIN"/>
    <property type="match status" value="1"/>
</dbReference>
<comment type="caution">
    <text evidence="11">The sequence shown here is derived from an EMBL/GenBank/DDBJ whole genome shotgun (WGS) entry which is preliminary data.</text>
</comment>
<dbReference type="SUPFAM" id="SSF56176">
    <property type="entry name" value="FAD-binding/transporter-associated domain-like"/>
    <property type="match status" value="2"/>
</dbReference>
<evidence type="ECO:0000313" key="12">
    <source>
        <dbReference type="Proteomes" id="UP001632038"/>
    </source>
</evidence>
<dbReference type="AlphaFoldDB" id="A0ABD3CQI2"/>
<evidence type="ECO:0000256" key="2">
    <source>
        <dbReference type="ARBA" id="ARBA00004913"/>
    </source>
</evidence>
<proteinExistence type="inferred from homology"/>
<keyword evidence="6 9" id="KW-0732">Signal</keyword>
<dbReference type="PROSITE" id="PS51387">
    <property type="entry name" value="FAD_PCMH"/>
    <property type="match status" value="1"/>
</dbReference>
<dbReference type="Gene3D" id="3.40.462.20">
    <property type="match status" value="1"/>
</dbReference>
<comment type="cofactor">
    <cofactor evidence="1">
        <name>FAD</name>
        <dbReference type="ChEBI" id="CHEBI:57692"/>
    </cofactor>
</comment>
<feature type="chain" id="PRO_5044832648" description="FAD-binding PCMH-type domain-containing protein" evidence="9">
    <location>
        <begin position="36"/>
        <end position="578"/>
    </location>
</feature>
<dbReference type="InterPro" id="IPR006094">
    <property type="entry name" value="Oxid_FAD_bind_N"/>
</dbReference>
<dbReference type="Pfam" id="PF08031">
    <property type="entry name" value="BBE"/>
    <property type="match status" value="1"/>
</dbReference>
<evidence type="ECO:0000256" key="3">
    <source>
        <dbReference type="ARBA" id="ARBA00005466"/>
    </source>
</evidence>
<feature type="signal peptide" evidence="9">
    <location>
        <begin position="1"/>
        <end position="35"/>
    </location>
</feature>
<keyword evidence="5" id="KW-0285">Flavoprotein</keyword>
<evidence type="ECO:0000256" key="5">
    <source>
        <dbReference type="ARBA" id="ARBA00022630"/>
    </source>
</evidence>
<protein>
    <recommendedName>
        <fullName evidence="10">FAD-binding PCMH-type domain-containing protein</fullName>
    </recommendedName>
</protein>
<gene>
    <name evidence="11" type="ORF">CASFOL_024575</name>
</gene>
<dbReference type="Pfam" id="PF01565">
    <property type="entry name" value="FAD_binding_4"/>
    <property type="match status" value="1"/>
</dbReference>
<dbReference type="Gene3D" id="3.30.465.10">
    <property type="match status" value="2"/>
</dbReference>
<evidence type="ECO:0000313" key="11">
    <source>
        <dbReference type="EMBL" id="KAL3631591.1"/>
    </source>
</evidence>
<reference evidence="12" key="1">
    <citation type="journal article" date="2024" name="IScience">
        <title>Strigolactones Initiate the Formation of Haustorium-like Structures in Castilleja.</title>
        <authorList>
            <person name="Buerger M."/>
            <person name="Peterson D."/>
            <person name="Chory J."/>
        </authorList>
    </citation>
    <scope>NUCLEOTIDE SEQUENCE [LARGE SCALE GENOMIC DNA]</scope>
</reference>